<evidence type="ECO:0000256" key="1">
    <source>
        <dbReference type="ARBA" id="ARBA00005564"/>
    </source>
</evidence>
<dbReference type="AlphaFoldDB" id="A0A9P3PQZ9"/>
<reference evidence="4" key="1">
    <citation type="submission" date="2022-07" db="EMBL/GenBank/DDBJ databases">
        <title>The genome of Lyophyllum shimeji provides insight into the initial evolution of ectomycorrhizal fungal genome.</title>
        <authorList>
            <person name="Kobayashi Y."/>
            <person name="Shibata T."/>
            <person name="Hirakawa H."/>
            <person name="Shigenobu S."/>
            <person name="Nishiyama T."/>
            <person name="Yamada A."/>
            <person name="Hasebe M."/>
            <person name="Kawaguchi M."/>
        </authorList>
    </citation>
    <scope>NUCLEOTIDE SEQUENCE</scope>
    <source>
        <strain evidence="4">AT787</strain>
    </source>
</reference>
<evidence type="ECO:0000313" key="4">
    <source>
        <dbReference type="EMBL" id="GLB40423.1"/>
    </source>
</evidence>
<feature type="signal peptide" evidence="3">
    <location>
        <begin position="1"/>
        <end position="18"/>
    </location>
</feature>
<keyword evidence="5" id="KW-1185">Reference proteome</keyword>
<organism evidence="4 5">
    <name type="scientific">Lyophyllum shimeji</name>
    <name type="common">Hon-shimeji</name>
    <name type="synonym">Tricholoma shimeji</name>
    <dbReference type="NCBI Taxonomy" id="47721"/>
    <lineage>
        <taxon>Eukaryota</taxon>
        <taxon>Fungi</taxon>
        <taxon>Dikarya</taxon>
        <taxon>Basidiomycota</taxon>
        <taxon>Agaricomycotina</taxon>
        <taxon>Agaricomycetes</taxon>
        <taxon>Agaricomycetidae</taxon>
        <taxon>Agaricales</taxon>
        <taxon>Tricholomatineae</taxon>
        <taxon>Lyophyllaceae</taxon>
        <taxon>Lyophyllum</taxon>
    </lineage>
</organism>
<gene>
    <name evidence="4" type="ORF">LshimejAT787_0802940</name>
</gene>
<dbReference type="InterPro" id="IPR019405">
    <property type="entry name" value="Lactonase_7-beta_prop"/>
</dbReference>
<dbReference type="Proteomes" id="UP001063166">
    <property type="component" value="Unassembled WGS sequence"/>
</dbReference>
<dbReference type="SUPFAM" id="SSF101908">
    <property type="entry name" value="Putative isomerase YbhE"/>
    <property type="match status" value="1"/>
</dbReference>
<accession>A0A9P3PQZ9</accession>
<evidence type="ECO:0000256" key="3">
    <source>
        <dbReference type="SAM" id="SignalP"/>
    </source>
</evidence>
<keyword evidence="3" id="KW-0732">Signal</keyword>
<feature type="region of interest" description="Disordered" evidence="2">
    <location>
        <begin position="19"/>
        <end position="44"/>
    </location>
</feature>
<evidence type="ECO:0008006" key="6">
    <source>
        <dbReference type="Google" id="ProtNLM"/>
    </source>
</evidence>
<feature type="compositionally biased region" description="Low complexity" evidence="2">
    <location>
        <begin position="22"/>
        <end position="35"/>
    </location>
</feature>
<dbReference type="GO" id="GO:0017057">
    <property type="term" value="F:6-phosphogluconolactonase activity"/>
    <property type="evidence" value="ECO:0007669"/>
    <property type="project" value="TreeGrafter"/>
</dbReference>
<evidence type="ECO:0000313" key="5">
    <source>
        <dbReference type="Proteomes" id="UP001063166"/>
    </source>
</evidence>
<dbReference type="InterPro" id="IPR050282">
    <property type="entry name" value="Cycloisomerase_2"/>
</dbReference>
<name>A0A9P3PQZ9_LYOSH</name>
<comment type="caution">
    <text evidence="4">The sequence shown here is derived from an EMBL/GenBank/DDBJ whole genome shotgun (WGS) entry which is preliminary data.</text>
</comment>
<protein>
    <recommendedName>
        <fullName evidence="6">3-carboxymuconate cyclase</fullName>
    </recommendedName>
</protein>
<dbReference type="Gene3D" id="2.130.10.10">
    <property type="entry name" value="YVTN repeat-like/Quinoprotein amine dehydrogenase"/>
    <property type="match status" value="2"/>
</dbReference>
<proteinExistence type="inferred from homology"/>
<dbReference type="OrthoDB" id="10006285at2759"/>
<dbReference type="InterPro" id="IPR015943">
    <property type="entry name" value="WD40/YVTN_repeat-like_dom_sf"/>
</dbReference>
<dbReference type="EMBL" id="BRPK01000008">
    <property type="protein sequence ID" value="GLB40423.1"/>
    <property type="molecule type" value="Genomic_DNA"/>
</dbReference>
<sequence>MKLSAAVFSALLFSTASAGPLSRRQSNQTQNQNQRAGTPMSPARGSAVGAAYFISNEPTGNQIIAADIGTDGKLTLRRAVDAGGLGAHGNTDPNGPDPLFSQGAIKASSSGNIVATVNAGSNTLAVFKVNPNDPTAITMIGKPVGSGGEFPVSLAINKAGDTVCSLNGGAVNGVNCFKVDQHKGLVPIANTARSLKLNQTTPATGPPGTASHIVFSEDNKQLIASIKGIPPQPGFLAVFDVASDGSLSQDFQSVAPAKGGLLPFSLTVIPGKNAVLATDAGLGFDIFDFARNAGAGNAIAGAGRSSAVAIDGQVATCWSSFSPETQNFYLTDIGTATVTEISVDNNLKGTIVKQYPQGQGSGTIDNDIATVGNNDFMYVLSANATRIDVLSLNAPGKARNIQKLDIAGPARASGVKIDGNNLQGMTTFIKKRVLHTLWPGKTYRELQNAGLVQEERFAKDRRGKVYRHL</sequence>
<evidence type="ECO:0000256" key="2">
    <source>
        <dbReference type="SAM" id="MobiDB-lite"/>
    </source>
</evidence>
<feature type="chain" id="PRO_5040130994" description="3-carboxymuconate cyclase" evidence="3">
    <location>
        <begin position="19"/>
        <end position="469"/>
    </location>
</feature>
<dbReference type="PANTHER" id="PTHR30344">
    <property type="entry name" value="6-PHOSPHOGLUCONOLACTONASE-RELATED"/>
    <property type="match status" value="1"/>
</dbReference>
<dbReference type="Pfam" id="PF10282">
    <property type="entry name" value="Lactonase"/>
    <property type="match status" value="1"/>
</dbReference>
<comment type="similarity">
    <text evidence="1">Belongs to the cycloisomerase 2 family.</text>
</comment>
<dbReference type="PANTHER" id="PTHR30344:SF1">
    <property type="entry name" value="6-PHOSPHOGLUCONOLACTONASE"/>
    <property type="match status" value="1"/>
</dbReference>